<dbReference type="Proteomes" id="UP000636709">
    <property type="component" value="Unassembled WGS sequence"/>
</dbReference>
<evidence type="ECO:0000313" key="2">
    <source>
        <dbReference type="Proteomes" id="UP000636709"/>
    </source>
</evidence>
<dbReference type="Pfam" id="PF07939">
    <property type="entry name" value="DUF1685"/>
    <property type="match status" value="1"/>
</dbReference>
<protein>
    <submittedName>
        <fullName evidence="1">Uncharacterized protein</fullName>
    </submittedName>
</protein>
<name>A0A835F7G9_9POAL</name>
<sequence>MASRDNESIHQSLRVLFAFPLANCSINSSGAREIKSAAAASTHREARFSKSPLRLARGRRGGTRAMEKAARHQIMGGGGGRKMGPALAPPAMGLQKQNSWSPDIERDEAWERRRRGMRRGGTALRRVRSVTDDDLDELRGCIDLGFGFEPPAAGSGCAACGGVGRSRLVETLPALDLYYAVNGGGGGAGADGCTCSCGAASEVSSDESPLGSPMSILSPDDTPETVKMRLKQWAQVPQLNSGTATPVACIGRREKQFEMQKKGIPARPE</sequence>
<keyword evidence="2" id="KW-1185">Reference proteome</keyword>
<organism evidence="1 2">
    <name type="scientific">Digitaria exilis</name>
    <dbReference type="NCBI Taxonomy" id="1010633"/>
    <lineage>
        <taxon>Eukaryota</taxon>
        <taxon>Viridiplantae</taxon>
        <taxon>Streptophyta</taxon>
        <taxon>Embryophyta</taxon>
        <taxon>Tracheophyta</taxon>
        <taxon>Spermatophyta</taxon>
        <taxon>Magnoliopsida</taxon>
        <taxon>Liliopsida</taxon>
        <taxon>Poales</taxon>
        <taxon>Poaceae</taxon>
        <taxon>PACMAD clade</taxon>
        <taxon>Panicoideae</taxon>
        <taxon>Panicodae</taxon>
        <taxon>Paniceae</taxon>
        <taxon>Anthephorinae</taxon>
        <taxon>Digitaria</taxon>
    </lineage>
</organism>
<accession>A0A835F7G9</accession>
<gene>
    <name evidence="1" type="ORF">HU200_017271</name>
</gene>
<comment type="caution">
    <text evidence="1">The sequence shown here is derived from an EMBL/GenBank/DDBJ whole genome shotgun (WGS) entry which is preliminary data.</text>
</comment>
<dbReference type="PANTHER" id="PTHR31865:SF1">
    <property type="entry name" value="INSERTASE, PUTATIVE (DUF1685)-RELATED"/>
    <property type="match status" value="1"/>
</dbReference>
<dbReference type="InterPro" id="IPR012881">
    <property type="entry name" value="DUF1685"/>
</dbReference>
<dbReference type="OrthoDB" id="641808at2759"/>
<reference evidence="1" key="1">
    <citation type="submission" date="2020-07" db="EMBL/GenBank/DDBJ databases">
        <title>Genome sequence and genetic diversity analysis of an under-domesticated orphan crop, white fonio (Digitaria exilis).</title>
        <authorList>
            <person name="Bennetzen J.L."/>
            <person name="Chen S."/>
            <person name="Ma X."/>
            <person name="Wang X."/>
            <person name="Yssel A.E.J."/>
            <person name="Chaluvadi S.R."/>
            <person name="Johnson M."/>
            <person name="Gangashetty P."/>
            <person name="Hamidou F."/>
            <person name="Sanogo M.D."/>
            <person name="Zwaenepoel A."/>
            <person name="Wallace J."/>
            <person name="Van De Peer Y."/>
            <person name="Van Deynze A."/>
        </authorList>
    </citation>
    <scope>NUCLEOTIDE SEQUENCE</scope>
    <source>
        <tissue evidence="1">Leaves</tissue>
    </source>
</reference>
<dbReference type="EMBL" id="JACEFO010001619">
    <property type="protein sequence ID" value="KAF8730287.1"/>
    <property type="molecule type" value="Genomic_DNA"/>
</dbReference>
<proteinExistence type="predicted"/>
<evidence type="ECO:0000313" key="1">
    <source>
        <dbReference type="EMBL" id="KAF8730287.1"/>
    </source>
</evidence>
<dbReference type="AlphaFoldDB" id="A0A835F7G9"/>
<dbReference type="PANTHER" id="PTHR31865">
    <property type="entry name" value="OSJNBA0071G03.3 PROTEIN"/>
    <property type="match status" value="1"/>
</dbReference>